<dbReference type="GO" id="GO:0015031">
    <property type="term" value="P:protein transport"/>
    <property type="evidence" value="ECO:0007669"/>
    <property type="project" value="UniProtKB-KW"/>
</dbReference>
<feature type="region of interest" description="Disordered" evidence="12">
    <location>
        <begin position="66"/>
        <end position="94"/>
    </location>
</feature>
<evidence type="ECO:0000256" key="2">
    <source>
        <dbReference type="ARBA" id="ARBA00010958"/>
    </source>
</evidence>
<gene>
    <name evidence="14" type="ORF">B7463_g12030</name>
</gene>
<dbReference type="EC" id="3.4.22.-" evidence="11"/>
<keyword evidence="6 11" id="KW-0378">Hydrolase</keyword>
<dbReference type="STRING" id="5539.A0A3E2GTE5"/>
<dbReference type="GO" id="GO:0000423">
    <property type="term" value="P:mitophagy"/>
    <property type="evidence" value="ECO:0007669"/>
    <property type="project" value="TreeGrafter"/>
</dbReference>
<comment type="function">
    <text evidence="11">Required for selective autophagic degradation of the nucleus (nucleophagy) as well as for mitophagy which contributes to regulate mitochondrial quantity and quality by eliminating the mitochondria to a basal level to fulfill cellular energy requirements and preventing excess ROS production.</text>
</comment>
<dbReference type="Pfam" id="PF03416">
    <property type="entry name" value="Peptidase_C54"/>
    <property type="match status" value="1"/>
</dbReference>
<reference evidence="14 15" key="1">
    <citation type="submission" date="2018-05" db="EMBL/GenBank/DDBJ databases">
        <title>Draft genome sequence of Scytalidium lignicola DSM 105466, a ubiquitous saprotrophic fungus.</title>
        <authorList>
            <person name="Buettner E."/>
            <person name="Gebauer A.M."/>
            <person name="Hofrichter M."/>
            <person name="Liers C."/>
            <person name="Kellner H."/>
        </authorList>
    </citation>
    <scope>NUCLEOTIDE SEQUENCE [LARGE SCALE GENOMIC DNA]</scope>
    <source>
        <strain evidence="14 15">DSM 105466</strain>
    </source>
</reference>
<evidence type="ECO:0000256" key="8">
    <source>
        <dbReference type="ARBA" id="ARBA00022927"/>
    </source>
</evidence>
<keyword evidence="3" id="KW-0813">Transport</keyword>
<dbReference type="InterPro" id="IPR046792">
    <property type="entry name" value="Peptidase_C54_cat"/>
</dbReference>
<dbReference type="PANTHER" id="PTHR22624">
    <property type="entry name" value="CYSTEINE PROTEASE ATG4"/>
    <property type="match status" value="1"/>
</dbReference>
<dbReference type="GO" id="GO:0035973">
    <property type="term" value="P:aggrephagy"/>
    <property type="evidence" value="ECO:0007669"/>
    <property type="project" value="TreeGrafter"/>
</dbReference>
<evidence type="ECO:0000313" key="15">
    <source>
        <dbReference type="Proteomes" id="UP000258309"/>
    </source>
</evidence>
<feature type="domain" description="Peptidase C54 catalytic" evidence="13">
    <location>
        <begin position="100"/>
        <end position="407"/>
    </location>
</feature>
<keyword evidence="5 11" id="KW-0645">Protease</keyword>
<dbReference type="PANTHER" id="PTHR22624:SF49">
    <property type="entry name" value="CYSTEINE PROTEASE"/>
    <property type="match status" value="1"/>
</dbReference>
<comment type="subcellular location">
    <subcellularLocation>
        <location evidence="11">Nucleus</location>
    </subcellularLocation>
    <subcellularLocation>
        <location evidence="11">Cytoplasm</location>
    </subcellularLocation>
    <subcellularLocation>
        <location evidence="1">Preautophagosomal structure</location>
    </subcellularLocation>
</comment>
<dbReference type="InterPro" id="IPR005078">
    <property type="entry name" value="Peptidase_C54"/>
</dbReference>
<dbReference type="GO" id="GO:0034727">
    <property type="term" value="P:piecemeal microautophagy of the nucleus"/>
    <property type="evidence" value="ECO:0007669"/>
    <property type="project" value="TreeGrafter"/>
</dbReference>
<keyword evidence="4 11" id="KW-0963">Cytoplasm</keyword>
<comment type="similarity">
    <text evidence="2 11">Belongs to the peptidase C54 family.</text>
</comment>
<comment type="catalytic activity">
    <reaction evidence="10">
        <text>[protein]-C-terminal L-amino acid-glycyl-phosphatidylethanolamide + H2O = [protein]-C-terminal L-amino acid-glycine + a 1,2-diacyl-sn-glycero-3-phosphoethanolamine</text>
        <dbReference type="Rhea" id="RHEA:67548"/>
        <dbReference type="Rhea" id="RHEA-COMP:17323"/>
        <dbReference type="Rhea" id="RHEA-COMP:17324"/>
        <dbReference type="ChEBI" id="CHEBI:15377"/>
        <dbReference type="ChEBI" id="CHEBI:64612"/>
        <dbReference type="ChEBI" id="CHEBI:172940"/>
        <dbReference type="ChEBI" id="CHEBI:172941"/>
    </reaction>
    <physiologicalReaction direction="left-to-right" evidence="10">
        <dbReference type="Rhea" id="RHEA:67549"/>
    </physiologicalReaction>
</comment>
<dbReference type="OMA" id="TGFGCMI"/>
<evidence type="ECO:0000256" key="10">
    <source>
        <dbReference type="ARBA" id="ARBA00029362"/>
    </source>
</evidence>
<keyword evidence="9" id="KW-0072">Autophagy</keyword>
<feature type="non-terminal residue" evidence="14">
    <location>
        <position position="1"/>
    </location>
</feature>
<keyword evidence="15" id="KW-1185">Reference proteome</keyword>
<name>A0A3E2GTE5_SCYLI</name>
<dbReference type="OrthoDB" id="2960936at2759"/>
<dbReference type="AlphaFoldDB" id="A0A3E2GTE5"/>
<evidence type="ECO:0000259" key="13">
    <source>
        <dbReference type="Pfam" id="PF03416"/>
    </source>
</evidence>
<organism evidence="14 15">
    <name type="scientific">Scytalidium lignicola</name>
    <name type="common">Hyphomycete</name>
    <dbReference type="NCBI Taxonomy" id="5539"/>
    <lineage>
        <taxon>Eukaryota</taxon>
        <taxon>Fungi</taxon>
        <taxon>Dikarya</taxon>
        <taxon>Ascomycota</taxon>
        <taxon>Pezizomycotina</taxon>
        <taxon>Leotiomycetes</taxon>
        <taxon>Leotiomycetes incertae sedis</taxon>
        <taxon>Scytalidium</taxon>
    </lineage>
</organism>
<evidence type="ECO:0000256" key="7">
    <source>
        <dbReference type="ARBA" id="ARBA00022807"/>
    </source>
</evidence>
<proteinExistence type="inferred from homology"/>
<dbReference type="GO" id="GO:0005634">
    <property type="term" value="C:nucleus"/>
    <property type="evidence" value="ECO:0007669"/>
    <property type="project" value="UniProtKB-SubCell"/>
</dbReference>
<dbReference type="GO" id="GO:0004197">
    <property type="term" value="F:cysteine-type endopeptidase activity"/>
    <property type="evidence" value="ECO:0007669"/>
    <property type="project" value="TreeGrafter"/>
</dbReference>
<sequence>MTTVDFGRYKRIVQYFWDPEPTNDTDSDSPIWCLGKEYKAAKRAEPTITNTPPKDEDYVYAELPKPAQAATPPESMASSFDLASGYDEQDADTEDGGWPQAFLDDFESKMWFTYRSNFPCIPRSQDPKATASMSLSVRLRSQLGDQAGFTSDTGWGCMIRSGQCLLANALVMLRISRGELTLWYGRSQVLNILLDWRRSSSNVEERKVLSLFADDPKAPYSIHQFVQQGSKICGKHPGEWFGPSATARCIQALTNINNDSGLKTYITGDGADVYEDTFMSIAKPDGTKFYPTLILVGTRLGLDKITPVYWEALESSLKMPQSVGIAGGRPSSSHYFIGVQSHSFFYLDPHHTRPALPLPENLTDYSDEDISSCHTRRLRRIHVKEMDPSMLIAFLIRDEDDWHDWKSAIQQVTGKAVIHIADEDPALYGRSHERAGAIDEVESFDEDEGEEVMVLDE</sequence>
<dbReference type="GO" id="GO:0000045">
    <property type="term" value="P:autophagosome assembly"/>
    <property type="evidence" value="ECO:0007669"/>
    <property type="project" value="TreeGrafter"/>
</dbReference>
<evidence type="ECO:0000256" key="9">
    <source>
        <dbReference type="ARBA" id="ARBA00023006"/>
    </source>
</evidence>
<feature type="non-terminal residue" evidence="14">
    <location>
        <position position="457"/>
    </location>
</feature>
<evidence type="ECO:0000256" key="6">
    <source>
        <dbReference type="ARBA" id="ARBA00022801"/>
    </source>
</evidence>
<evidence type="ECO:0000256" key="5">
    <source>
        <dbReference type="ARBA" id="ARBA00022670"/>
    </source>
</evidence>
<evidence type="ECO:0000256" key="4">
    <source>
        <dbReference type="ARBA" id="ARBA00022490"/>
    </source>
</evidence>
<dbReference type="GO" id="GO:0016485">
    <property type="term" value="P:protein processing"/>
    <property type="evidence" value="ECO:0007669"/>
    <property type="project" value="TreeGrafter"/>
</dbReference>
<dbReference type="GO" id="GO:0000407">
    <property type="term" value="C:phagophore assembly site"/>
    <property type="evidence" value="ECO:0007669"/>
    <property type="project" value="UniProtKB-SubCell"/>
</dbReference>
<protein>
    <recommendedName>
        <fullName evidence="11">Cysteine protease</fullName>
        <ecNumber evidence="11">3.4.22.-</ecNumber>
    </recommendedName>
</protein>
<dbReference type="SUPFAM" id="SSF54001">
    <property type="entry name" value="Cysteine proteinases"/>
    <property type="match status" value="1"/>
</dbReference>
<evidence type="ECO:0000256" key="11">
    <source>
        <dbReference type="RuleBase" id="RU363115"/>
    </source>
</evidence>
<evidence type="ECO:0000256" key="12">
    <source>
        <dbReference type="SAM" id="MobiDB-lite"/>
    </source>
</evidence>
<keyword evidence="11" id="KW-0539">Nucleus</keyword>
<dbReference type="GO" id="GO:0019786">
    <property type="term" value="F:protein-phosphatidylethanolamide deconjugating activity"/>
    <property type="evidence" value="ECO:0007669"/>
    <property type="project" value="InterPro"/>
</dbReference>
<keyword evidence="8" id="KW-0653">Protein transport</keyword>
<accession>A0A3E2GTE5</accession>
<comment type="caution">
    <text evidence="14">The sequence shown here is derived from an EMBL/GenBank/DDBJ whole genome shotgun (WGS) entry which is preliminary data.</text>
</comment>
<keyword evidence="7" id="KW-0788">Thiol protease</keyword>
<dbReference type="InterPro" id="IPR038765">
    <property type="entry name" value="Papain-like_cys_pep_sf"/>
</dbReference>
<evidence type="ECO:0000256" key="3">
    <source>
        <dbReference type="ARBA" id="ARBA00022448"/>
    </source>
</evidence>
<evidence type="ECO:0000256" key="1">
    <source>
        <dbReference type="ARBA" id="ARBA00004329"/>
    </source>
</evidence>
<evidence type="ECO:0000313" key="14">
    <source>
        <dbReference type="EMBL" id="RFU24302.1"/>
    </source>
</evidence>
<dbReference type="EMBL" id="NCSJ02000468">
    <property type="protein sequence ID" value="RFU24302.1"/>
    <property type="molecule type" value="Genomic_DNA"/>
</dbReference>
<dbReference type="Proteomes" id="UP000258309">
    <property type="component" value="Unassembled WGS sequence"/>
</dbReference>